<evidence type="ECO:0008006" key="16">
    <source>
        <dbReference type="Google" id="ProtNLM"/>
    </source>
</evidence>
<evidence type="ECO:0000256" key="7">
    <source>
        <dbReference type="ARBA" id="ARBA00022723"/>
    </source>
</evidence>
<dbReference type="InterPro" id="IPR052348">
    <property type="entry name" value="Metallopeptidase_M50B"/>
</dbReference>
<proteinExistence type="inferred from homology"/>
<evidence type="ECO:0000313" key="14">
    <source>
        <dbReference type="EMBL" id="OGG37597.1"/>
    </source>
</evidence>
<keyword evidence="10 13" id="KW-1133">Transmembrane helix</keyword>
<dbReference type="Proteomes" id="UP000176273">
    <property type="component" value="Unassembled WGS sequence"/>
</dbReference>
<evidence type="ECO:0000256" key="12">
    <source>
        <dbReference type="ARBA" id="ARBA00023136"/>
    </source>
</evidence>
<dbReference type="GO" id="GO:0046872">
    <property type="term" value="F:metal ion binding"/>
    <property type="evidence" value="ECO:0007669"/>
    <property type="project" value="UniProtKB-KW"/>
</dbReference>
<evidence type="ECO:0000256" key="3">
    <source>
        <dbReference type="ARBA" id="ARBA00007931"/>
    </source>
</evidence>
<evidence type="ECO:0000256" key="10">
    <source>
        <dbReference type="ARBA" id="ARBA00022989"/>
    </source>
</evidence>
<reference evidence="14 15" key="1">
    <citation type="journal article" date="2016" name="Nat. Commun.">
        <title>Thousands of microbial genomes shed light on interconnected biogeochemical processes in an aquifer system.</title>
        <authorList>
            <person name="Anantharaman K."/>
            <person name="Brown C.T."/>
            <person name="Hug L.A."/>
            <person name="Sharon I."/>
            <person name="Castelle C.J."/>
            <person name="Probst A.J."/>
            <person name="Thomas B.C."/>
            <person name="Singh A."/>
            <person name="Wilkins M.J."/>
            <person name="Karaoz U."/>
            <person name="Brodie E.L."/>
            <person name="Williams K.H."/>
            <person name="Hubbard S.S."/>
            <person name="Banfield J.F."/>
        </authorList>
    </citation>
    <scope>NUCLEOTIDE SEQUENCE [LARGE SCALE GENOMIC DNA]</scope>
</reference>
<keyword evidence="4" id="KW-1003">Cell membrane</keyword>
<evidence type="ECO:0000256" key="5">
    <source>
        <dbReference type="ARBA" id="ARBA00022670"/>
    </source>
</evidence>
<evidence type="ECO:0000256" key="8">
    <source>
        <dbReference type="ARBA" id="ARBA00022801"/>
    </source>
</evidence>
<keyword evidence="11" id="KW-0482">Metalloprotease</keyword>
<keyword evidence="9" id="KW-0862">Zinc</keyword>
<evidence type="ECO:0000313" key="15">
    <source>
        <dbReference type="Proteomes" id="UP000176273"/>
    </source>
</evidence>
<keyword evidence="8" id="KW-0378">Hydrolase</keyword>
<comment type="caution">
    <text evidence="14">The sequence shown here is derived from an EMBL/GenBank/DDBJ whole genome shotgun (WGS) entry which is preliminary data.</text>
</comment>
<organism evidence="14 15">
    <name type="scientific">Candidatus Jorgensenbacteria bacterium GWA1_54_12</name>
    <dbReference type="NCBI Taxonomy" id="1798468"/>
    <lineage>
        <taxon>Bacteria</taxon>
        <taxon>Candidatus Joergenseniibacteriota</taxon>
    </lineage>
</organism>
<feature type="transmembrane region" description="Helical" evidence="13">
    <location>
        <begin position="59"/>
        <end position="77"/>
    </location>
</feature>
<keyword evidence="12 13" id="KW-0472">Membrane</keyword>
<dbReference type="STRING" id="1798468.A2110_00230"/>
<comment type="cofactor">
    <cofactor evidence="1">
        <name>Zn(2+)</name>
        <dbReference type="ChEBI" id="CHEBI:29105"/>
    </cofactor>
</comment>
<dbReference type="InterPro" id="IPR044537">
    <property type="entry name" value="Rip2-like"/>
</dbReference>
<feature type="transmembrane region" description="Helical" evidence="13">
    <location>
        <begin position="123"/>
        <end position="148"/>
    </location>
</feature>
<feature type="transmembrane region" description="Helical" evidence="13">
    <location>
        <begin position="169"/>
        <end position="190"/>
    </location>
</feature>
<keyword evidence="5" id="KW-0645">Protease</keyword>
<evidence type="ECO:0000256" key="4">
    <source>
        <dbReference type="ARBA" id="ARBA00022475"/>
    </source>
</evidence>
<dbReference type="AlphaFoldDB" id="A0A1F6BM32"/>
<evidence type="ECO:0000256" key="2">
    <source>
        <dbReference type="ARBA" id="ARBA00004651"/>
    </source>
</evidence>
<dbReference type="GO" id="GO:0006508">
    <property type="term" value="P:proteolysis"/>
    <property type="evidence" value="ECO:0007669"/>
    <property type="project" value="UniProtKB-KW"/>
</dbReference>
<evidence type="ECO:0000256" key="1">
    <source>
        <dbReference type="ARBA" id="ARBA00001947"/>
    </source>
</evidence>
<protein>
    <recommendedName>
        <fullName evidence="16">Peptidase M50 domain-containing protein</fullName>
    </recommendedName>
</protein>
<dbReference type="EMBL" id="MFKH01000007">
    <property type="protein sequence ID" value="OGG37597.1"/>
    <property type="molecule type" value="Genomic_DNA"/>
</dbReference>
<accession>A0A1F6BM32</accession>
<comment type="subcellular location">
    <subcellularLocation>
        <location evidence="2">Cell membrane</location>
        <topology evidence="2">Multi-pass membrane protein</topology>
    </subcellularLocation>
</comment>
<dbReference type="GO" id="GO:0005886">
    <property type="term" value="C:plasma membrane"/>
    <property type="evidence" value="ECO:0007669"/>
    <property type="project" value="UniProtKB-SubCell"/>
</dbReference>
<evidence type="ECO:0000256" key="9">
    <source>
        <dbReference type="ARBA" id="ARBA00022833"/>
    </source>
</evidence>
<name>A0A1F6BM32_9BACT</name>
<dbReference type="PANTHER" id="PTHR35864">
    <property type="entry name" value="ZINC METALLOPROTEASE MJ0611-RELATED"/>
    <property type="match status" value="1"/>
</dbReference>
<gene>
    <name evidence="14" type="ORF">A2110_00230</name>
</gene>
<evidence type="ECO:0000256" key="13">
    <source>
        <dbReference type="SAM" id="Phobius"/>
    </source>
</evidence>
<dbReference type="GO" id="GO:0008237">
    <property type="term" value="F:metallopeptidase activity"/>
    <property type="evidence" value="ECO:0007669"/>
    <property type="project" value="UniProtKB-KW"/>
</dbReference>
<comment type="similarity">
    <text evidence="3">Belongs to the peptidase M50B family.</text>
</comment>
<dbReference type="PANTHER" id="PTHR35864:SF1">
    <property type="entry name" value="ZINC METALLOPROTEASE YWHC-RELATED"/>
    <property type="match status" value="1"/>
</dbReference>
<keyword evidence="6 13" id="KW-0812">Transmembrane</keyword>
<dbReference type="CDD" id="cd06158">
    <property type="entry name" value="S2P-M50_like_1"/>
    <property type="match status" value="1"/>
</dbReference>
<evidence type="ECO:0000256" key="6">
    <source>
        <dbReference type="ARBA" id="ARBA00022692"/>
    </source>
</evidence>
<feature type="transmembrane region" description="Helical" evidence="13">
    <location>
        <begin position="98"/>
        <end position="117"/>
    </location>
</feature>
<evidence type="ECO:0000256" key="11">
    <source>
        <dbReference type="ARBA" id="ARBA00023049"/>
    </source>
</evidence>
<keyword evidence="7" id="KW-0479">Metal-binding</keyword>
<sequence>MDVIPFLATAFQIIVLLFSIVIHEVAHGFAARSLGDNTAEAMGRLTLNPLKHLDAFGSVILPTLLILTRAPLVIGWAKPVPYNPAKLWKDMKYGPLKVALAGPAVNCAIALVFGLILRFTLPYLSLLPATLLGSIVFLNLLLMGFNLIPIPPLDGSKLLSAILPRRAALAVESMGFAGILFVFALLYFFGDELFQGISALFRLIAGPEAWQAFSGLT</sequence>